<proteinExistence type="predicted"/>
<reference evidence="1" key="1">
    <citation type="submission" date="2015-12" db="EMBL/GenBank/DDBJ databases">
        <title>Gene expression during late stages of embryo sac development: a critical building block for successful pollen-pistil interactions.</title>
        <authorList>
            <person name="Liu Y."/>
            <person name="Joly V."/>
            <person name="Sabar M."/>
            <person name="Matton D.P."/>
        </authorList>
    </citation>
    <scope>NUCLEOTIDE SEQUENCE</scope>
</reference>
<accession>A0A0V0GU92</accession>
<sequence>MRFEETTIGATLLLYSRRLVSPLRKFLSFNFFVLAHQYAGRFLSYKCFKRNSDLYPGNLSMRNYQNISLWKVCLSFLTLGIEYLQQNSFIVRPTI</sequence>
<organism evidence="1">
    <name type="scientific">Solanum chacoense</name>
    <name type="common">Chaco potato</name>
    <dbReference type="NCBI Taxonomy" id="4108"/>
    <lineage>
        <taxon>Eukaryota</taxon>
        <taxon>Viridiplantae</taxon>
        <taxon>Streptophyta</taxon>
        <taxon>Embryophyta</taxon>
        <taxon>Tracheophyta</taxon>
        <taxon>Spermatophyta</taxon>
        <taxon>Magnoliopsida</taxon>
        <taxon>eudicotyledons</taxon>
        <taxon>Gunneridae</taxon>
        <taxon>Pentapetalae</taxon>
        <taxon>asterids</taxon>
        <taxon>lamiids</taxon>
        <taxon>Solanales</taxon>
        <taxon>Solanaceae</taxon>
        <taxon>Solanoideae</taxon>
        <taxon>Solaneae</taxon>
        <taxon>Solanum</taxon>
    </lineage>
</organism>
<dbReference type="EMBL" id="GEDG01031258">
    <property type="protein sequence ID" value="JAP11475.1"/>
    <property type="molecule type" value="Transcribed_RNA"/>
</dbReference>
<dbReference type="AlphaFoldDB" id="A0A0V0GU92"/>
<name>A0A0V0GU92_SOLCH</name>
<protein>
    <submittedName>
        <fullName evidence="1">Putative ovule protein</fullName>
    </submittedName>
</protein>
<evidence type="ECO:0000313" key="1">
    <source>
        <dbReference type="EMBL" id="JAP11475.1"/>
    </source>
</evidence>